<feature type="domain" description="PNPLA" evidence="5">
    <location>
        <begin position="65"/>
        <end position="225"/>
    </location>
</feature>
<dbReference type="InterPro" id="IPR050301">
    <property type="entry name" value="NTE"/>
</dbReference>
<evidence type="ECO:0000256" key="3">
    <source>
        <dbReference type="ARBA" id="ARBA00023098"/>
    </source>
</evidence>
<evidence type="ECO:0000256" key="1">
    <source>
        <dbReference type="ARBA" id="ARBA00022801"/>
    </source>
</evidence>
<sequence length="342" mass="37788">MENAISTQNTKYYQNDGVMRVSKRVFYFLIANCLLSCGVPRHFRPETPPPPLPEFEVPERIRVALVLGSGGVRGMAHVGVIEELEKAGIPIDLIVGCSAGSIVGALYADNPHIEEIKTAVWKVKTNSLLDIELLNCRYGLSQGNTMNRILNYHLEAETFEQLKIPLVIVACDLYSGELVPIGSGDVVKAVQASCSIPFVFVPCKHMGRILIDGGVINPVPVKVARDLGADVIIAVDLCELLPKTVPTNLFQIAYRSSEIAFMWQNEVCTRNADIVIRPKTCGIGTFNEKKKKSLYEAGKMAAKSEIPRIKNLLANHFEGREDSLGKRVVHLLPYKAEIYQDK</sequence>
<keyword evidence="2 4" id="KW-0442">Lipid degradation</keyword>
<dbReference type="GO" id="GO:0016787">
    <property type="term" value="F:hydrolase activity"/>
    <property type="evidence" value="ECO:0007669"/>
    <property type="project" value="UniProtKB-UniRule"/>
</dbReference>
<dbReference type="SUPFAM" id="SSF52151">
    <property type="entry name" value="FabD/lysophospholipase-like"/>
    <property type="match status" value="1"/>
</dbReference>
<dbReference type="InterPro" id="IPR016035">
    <property type="entry name" value="Acyl_Trfase/lysoPLipase"/>
</dbReference>
<proteinExistence type="predicted"/>
<reference evidence="6" key="1">
    <citation type="submission" date="2013-12" db="EMBL/GenBank/DDBJ databases">
        <authorList>
            <person name="Linke B."/>
        </authorList>
    </citation>
    <scope>NUCLEOTIDE SEQUENCE [LARGE SCALE GENOMIC DNA]</scope>
    <source>
        <strain evidence="6">CRIB-18</strain>
    </source>
</reference>
<dbReference type="STRING" id="1437425.CSEC_0279"/>
<dbReference type="PANTHER" id="PTHR14226">
    <property type="entry name" value="NEUROPATHY TARGET ESTERASE/SWISS CHEESE D.MELANOGASTER"/>
    <property type="match status" value="1"/>
</dbReference>
<dbReference type="Proteomes" id="UP000031552">
    <property type="component" value="Unassembled WGS sequence"/>
</dbReference>
<dbReference type="eggNOG" id="COG1752">
    <property type="taxonomic scope" value="Bacteria"/>
</dbReference>
<feature type="active site" description="Nucleophile" evidence="4">
    <location>
        <position position="98"/>
    </location>
</feature>
<evidence type="ECO:0000259" key="5">
    <source>
        <dbReference type="PROSITE" id="PS51635"/>
    </source>
</evidence>
<keyword evidence="7" id="KW-1185">Reference proteome</keyword>
<dbReference type="EMBL" id="CCEJ010000001">
    <property type="protein sequence ID" value="CDR33118.1"/>
    <property type="molecule type" value="Genomic_DNA"/>
</dbReference>
<evidence type="ECO:0000313" key="7">
    <source>
        <dbReference type="Proteomes" id="UP000031552"/>
    </source>
</evidence>
<feature type="short sequence motif" description="DGA/G" evidence="4">
    <location>
        <begin position="212"/>
        <end position="214"/>
    </location>
</feature>
<evidence type="ECO:0000256" key="4">
    <source>
        <dbReference type="PROSITE-ProRule" id="PRU01161"/>
    </source>
</evidence>
<evidence type="ECO:0000256" key="2">
    <source>
        <dbReference type="ARBA" id="ARBA00022963"/>
    </source>
</evidence>
<evidence type="ECO:0000313" key="6">
    <source>
        <dbReference type="EMBL" id="CDR33118.1"/>
    </source>
</evidence>
<accession>A0A090D0M1</accession>
<keyword evidence="3 4" id="KW-0443">Lipid metabolism</keyword>
<dbReference type="PANTHER" id="PTHR14226:SF29">
    <property type="entry name" value="NEUROPATHY TARGET ESTERASE SWS"/>
    <property type="match status" value="1"/>
</dbReference>
<organism evidence="6 7">
    <name type="scientific">Candidatus Criblamydia sequanensis CRIB-18</name>
    <dbReference type="NCBI Taxonomy" id="1437425"/>
    <lineage>
        <taxon>Bacteria</taxon>
        <taxon>Pseudomonadati</taxon>
        <taxon>Chlamydiota</taxon>
        <taxon>Chlamydiia</taxon>
        <taxon>Parachlamydiales</taxon>
        <taxon>Candidatus Criblamydiaceae</taxon>
        <taxon>Candidatus Criblamydia</taxon>
    </lineage>
</organism>
<dbReference type="Gene3D" id="3.40.1090.10">
    <property type="entry name" value="Cytosolic phospholipase A2 catalytic domain"/>
    <property type="match status" value="1"/>
</dbReference>
<reference evidence="6" key="2">
    <citation type="submission" date="2014-09" db="EMBL/GenBank/DDBJ databases">
        <title>Criblamydia sequanensis harbors a mega-plasmid encoding arsenite resistance.</title>
        <authorList>
            <person name="Bertelli C."/>
            <person name="Goesmann A."/>
            <person name="Greub G."/>
        </authorList>
    </citation>
    <scope>NUCLEOTIDE SEQUENCE [LARGE SCALE GENOMIC DNA]</scope>
    <source>
        <strain evidence="6">CRIB-18</strain>
    </source>
</reference>
<dbReference type="CDD" id="cd07205">
    <property type="entry name" value="Pat_PNPLA6_PNPLA7_NTE1_like"/>
    <property type="match status" value="1"/>
</dbReference>
<name>A0A090D0M1_9BACT</name>
<feature type="short sequence motif" description="GXSXG" evidence="4">
    <location>
        <begin position="96"/>
        <end position="100"/>
    </location>
</feature>
<protein>
    <submittedName>
        <fullName evidence="6">Patatin-like phospholipase</fullName>
    </submittedName>
</protein>
<dbReference type="AlphaFoldDB" id="A0A090D0M1"/>
<gene>
    <name evidence="6" type="ORF">CSEC_0279</name>
</gene>
<dbReference type="PROSITE" id="PS51635">
    <property type="entry name" value="PNPLA"/>
    <property type="match status" value="1"/>
</dbReference>
<keyword evidence="1 4" id="KW-0378">Hydrolase</keyword>
<dbReference type="InterPro" id="IPR002641">
    <property type="entry name" value="PNPLA_dom"/>
</dbReference>
<comment type="caution">
    <text evidence="4">Lacks conserved residue(s) required for the propagation of feature annotation.</text>
</comment>
<dbReference type="Pfam" id="PF01734">
    <property type="entry name" value="Patatin"/>
    <property type="match status" value="1"/>
</dbReference>
<comment type="caution">
    <text evidence="6">The sequence shown here is derived from an EMBL/GenBank/DDBJ whole genome shotgun (WGS) entry which is preliminary data.</text>
</comment>
<feature type="active site" description="Proton acceptor" evidence="4">
    <location>
        <position position="212"/>
    </location>
</feature>
<dbReference type="RefSeq" id="WP_237559190.1">
    <property type="nucleotide sequence ID" value="NZ_CCEJ010000001.1"/>
</dbReference>
<dbReference type="GO" id="GO:0016042">
    <property type="term" value="P:lipid catabolic process"/>
    <property type="evidence" value="ECO:0007669"/>
    <property type="project" value="UniProtKB-UniRule"/>
</dbReference>